<dbReference type="RefSeq" id="WP_067701479.1">
    <property type="nucleotide sequence ID" value="NZ_LLZH01000304.1"/>
</dbReference>
<dbReference type="InterPro" id="IPR051677">
    <property type="entry name" value="AfsR-DnrI-RedD_regulator"/>
</dbReference>
<comment type="similarity">
    <text evidence="1">Belongs to the AfsR/DnrI/RedD regulatory family.</text>
</comment>
<evidence type="ECO:0000256" key="1">
    <source>
        <dbReference type="ARBA" id="ARBA00005820"/>
    </source>
</evidence>
<evidence type="ECO:0000256" key="5">
    <source>
        <dbReference type="PROSITE-ProRule" id="PRU00339"/>
    </source>
</evidence>
<keyword evidence="9" id="KW-1185">Reference proteome</keyword>
<dbReference type="PRINTS" id="PR00364">
    <property type="entry name" value="DISEASERSIST"/>
</dbReference>
<keyword evidence="4" id="KW-0804">Transcription</keyword>
<dbReference type="CDD" id="cd15831">
    <property type="entry name" value="BTAD"/>
    <property type="match status" value="1"/>
</dbReference>
<dbReference type="SUPFAM" id="SSF46894">
    <property type="entry name" value="C-terminal effector domain of the bipartite response regulators"/>
    <property type="match status" value="1"/>
</dbReference>
<dbReference type="PANTHER" id="PTHR35807:SF1">
    <property type="entry name" value="TRANSCRIPTIONAL REGULATOR REDD"/>
    <property type="match status" value="1"/>
</dbReference>
<dbReference type="Proteomes" id="UP000053244">
    <property type="component" value="Unassembled WGS sequence"/>
</dbReference>
<dbReference type="InterPro" id="IPR027417">
    <property type="entry name" value="P-loop_NTPase"/>
</dbReference>
<dbReference type="InterPro" id="IPR019734">
    <property type="entry name" value="TPR_rpt"/>
</dbReference>
<protein>
    <recommendedName>
        <fullName evidence="7">OmpR/PhoB-type domain-containing protein</fullName>
    </recommendedName>
</protein>
<dbReference type="Pfam" id="PF00486">
    <property type="entry name" value="Trans_reg_C"/>
    <property type="match status" value="1"/>
</dbReference>
<feature type="repeat" description="TPR" evidence="5">
    <location>
        <begin position="857"/>
        <end position="890"/>
    </location>
</feature>
<name>A0A101JH56_9ACTN</name>
<dbReference type="GO" id="GO:0000160">
    <property type="term" value="P:phosphorelay signal transduction system"/>
    <property type="evidence" value="ECO:0007669"/>
    <property type="project" value="InterPro"/>
</dbReference>
<dbReference type="GO" id="GO:0003677">
    <property type="term" value="F:DNA binding"/>
    <property type="evidence" value="ECO:0007669"/>
    <property type="project" value="UniProtKB-UniRule"/>
</dbReference>
<gene>
    <name evidence="8" type="ORF">ADL15_37120</name>
</gene>
<dbReference type="SMART" id="SM01043">
    <property type="entry name" value="BTAD"/>
    <property type="match status" value="1"/>
</dbReference>
<dbReference type="SUPFAM" id="SSF48452">
    <property type="entry name" value="TPR-like"/>
    <property type="match status" value="2"/>
</dbReference>
<dbReference type="InterPro" id="IPR005158">
    <property type="entry name" value="BTAD"/>
</dbReference>
<comment type="caution">
    <text evidence="8">The sequence shown here is derived from an EMBL/GenBank/DDBJ whole genome shotgun (WGS) entry which is preliminary data.</text>
</comment>
<dbReference type="GO" id="GO:0006355">
    <property type="term" value="P:regulation of DNA-templated transcription"/>
    <property type="evidence" value="ECO:0007669"/>
    <property type="project" value="InterPro"/>
</dbReference>
<evidence type="ECO:0000313" key="8">
    <source>
        <dbReference type="EMBL" id="KUL26810.1"/>
    </source>
</evidence>
<dbReference type="InterPro" id="IPR036388">
    <property type="entry name" value="WH-like_DNA-bd_sf"/>
</dbReference>
<keyword evidence="5" id="KW-0802">TPR repeat</keyword>
<keyword evidence="3 6" id="KW-0238">DNA-binding</keyword>
<feature type="domain" description="OmpR/PhoB-type" evidence="7">
    <location>
        <begin position="1"/>
        <end position="98"/>
    </location>
</feature>
<dbReference type="SUPFAM" id="SSF52540">
    <property type="entry name" value="P-loop containing nucleoside triphosphate hydrolases"/>
    <property type="match status" value="1"/>
</dbReference>
<sequence>MIEIRVLGPVEALVRGDVVPLGGHQQQAVLAMLVAAGGEVVTVDRIVDQLWGETPPPRPLVSLQAYVSRLRRLLEPDRLPRAAAVVLVSEGSGYALRLPAGAVDAWEFEHLLQQVQEMRTLGLSPANAEAALTLLRRATALWHGDPYEQFADEPWAGPVITRLAESRLIARQRIAASLLVLGRFGEAVPATRALAEAEPLRGLAWRLWAVALWAAHRSAEALDVLRRHRRHLADELGLEPEPALADLEQAILEQRHEVLAAELRFGLPADDPFPVRPAQLPRSPATFAARESEMAELDRHTADPDGTPLTVISGVGGVGKTTLAVRWAHQAAGRYPDGQLYADLRGYGPEDTPLAPGDVLLGFLGALGVADHRVPPGETERTTLFRSVLAGRRMLLVLDNARDAEQVRPLLPGAAGCAVVVTSRNRLGGLLVTDGARPLHLDGFRDEQARAYLRGRLGAALVDGEPAARDAIVARCGGLPLALAVVCARVGFTLGTVAEELAEEEGLAAFAVDGVKHDLRAVFSWSYRRLPAAAAELFRHLALHPGSDLPLAAAVNVAGRDRAGTRALLRTLCDAHLMSERRPGRYGYHDLVRAYAVELAHRQDEPAARADVLRRLVEYHLHTALRAADVYLSYPRPVRGGAMAADIVPDRFTSREAALAWMDAEYETTMALAELCRTPGRERYLGPFVWALIPYQQDIRFHLEDSFTLSRWALAVAERSDDQWWIGFLSYVIGRGHLWLNRMDEARPYLEQAIEVGRRTGDKLRLAHGLLGTAVAIIGLNSAPTREQAIAAYPYGQEALEAYRLDNAEMARFEEASSLHPIGWYHFYQPGGRAKARELFQQSFEIHMRGENTLGAAGAAIQMGLLMQTSGDLPAAIAAFQQALDLYGTSMPSRRIEPLIGLYTAHRSAGDDAAAERARAEALGLLETARYPDLARIQAVLGAPQI</sequence>
<dbReference type="AlphaFoldDB" id="A0A101JH56"/>
<proteinExistence type="inferred from homology"/>
<dbReference type="EMBL" id="LLZH01000304">
    <property type="protein sequence ID" value="KUL26810.1"/>
    <property type="molecule type" value="Genomic_DNA"/>
</dbReference>
<evidence type="ECO:0000256" key="3">
    <source>
        <dbReference type="ARBA" id="ARBA00023125"/>
    </source>
</evidence>
<dbReference type="GO" id="GO:0043531">
    <property type="term" value="F:ADP binding"/>
    <property type="evidence" value="ECO:0007669"/>
    <property type="project" value="InterPro"/>
</dbReference>
<dbReference type="InterPro" id="IPR016032">
    <property type="entry name" value="Sig_transdc_resp-reg_C-effctor"/>
</dbReference>
<organism evidence="8 9">
    <name type="scientific">Actinoplanes awajinensis subsp. mycoplanecinus</name>
    <dbReference type="NCBI Taxonomy" id="135947"/>
    <lineage>
        <taxon>Bacteria</taxon>
        <taxon>Bacillati</taxon>
        <taxon>Actinomycetota</taxon>
        <taxon>Actinomycetes</taxon>
        <taxon>Micromonosporales</taxon>
        <taxon>Micromonosporaceae</taxon>
        <taxon>Actinoplanes</taxon>
    </lineage>
</organism>
<evidence type="ECO:0000259" key="7">
    <source>
        <dbReference type="PROSITE" id="PS51755"/>
    </source>
</evidence>
<dbReference type="PROSITE" id="PS51755">
    <property type="entry name" value="OMPR_PHOB"/>
    <property type="match status" value="1"/>
</dbReference>
<dbReference type="Gene3D" id="1.10.10.10">
    <property type="entry name" value="Winged helix-like DNA-binding domain superfamily/Winged helix DNA-binding domain"/>
    <property type="match status" value="1"/>
</dbReference>
<accession>A0A101JH56</accession>
<reference evidence="8 9" key="1">
    <citation type="submission" date="2015-10" db="EMBL/GenBank/DDBJ databases">
        <authorList>
            <person name="Gilbert D.G."/>
        </authorList>
    </citation>
    <scope>NUCLEOTIDE SEQUENCE [LARGE SCALE GENOMIC DNA]</scope>
    <source>
        <strain evidence="8 9">NRRL B-16712</strain>
    </source>
</reference>
<dbReference type="PANTHER" id="PTHR35807">
    <property type="entry name" value="TRANSCRIPTIONAL REGULATOR REDD-RELATED"/>
    <property type="match status" value="1"/>
</dbReference>
<dbReference type="PROSITE" id="PS50005">
    <property type="entry name" value="TPR"/>
    <property type="match status" value="1"/>
</dbReference>
<evidence type="ECO:0000256" key="4">
    <source>
        <dbReference type="ARBA" id="ARBA00023163"/>
    </source>
</evidence>
<dbReference type="SMART" id="SM00862">
    <property type="entry name" value="Trans_reg_C"/>
    <property type="match status" value="1"/>
</dbReference>
<keyword evidence="2" id="KW-0805">Transcription regulation</keyword>
<dbReference type="InterPro" id="IPR011990">
    <property type="entry name" value="TPR-like_helical_dom_sf"/>
</dbReference>
<dbReference type="Pfam" id="PF03704">
    <property type="entry name" value="BTAD"/>
    <property type="match status" value="1"/>
</dbReference>
<dbReference type="InterPro" id="IPR001867">
    <property type="entry name" value="OmpR/PhoB-type_DNA-bd"/>
</dbReference>
<evidence type="ECO:0000313" key="9">
    <source>
        <dbReference type="Proteomes" id="UP000053244"/>
    </source>
</evidence>
<dbReference type="OrthoDB" id="7628974at2"/>
<dbReference type="Gene3D" id="3.40.50.300">
    <property type="entry name" value="P-loop containing nucleotide triphosphate hydrolases"/>
    <property type="match status" value="1"/>
</dbReference>
<feature type="DNA-binding region" description="OmpR/PhoB-type" evidence="6">
    <location>
        <begin position="1"/>
        <end position="98"/>
    </location>
</feature>
<dbReference type="Gene3D" id="1.25.40.10">
    <property type="entry name" value="Tetratricopeptide repeat domain"/>
    <property type="match status" value="2"/>
</dbReference>
<evidence type="ECO:0000256" key="6">
    <source>
        <dbReference type="PROSITE-ProRule" id="PRU01091"/>
    </source>
</evidence>
<evidence type="ECO:0000256" key="2">
    <source>
        <dbReference type="ARBA" id="ARBA00023015"/>
    </source>
</evidence>